<proteinExistence type="predicted"/>
<dbReference type="EMBL" id="JAHUTJ010041119">
    <property type="protein sequence ID" value="MED6279656.1"/>
    <property type="molecule type" value="Genomic_DNA"/>
</dbReference>
<protein>
    <submittedName>
        <fullName evidence="2">Uncharacterized protein</fullName>
    </submittedName>
</protein>
<evidence type="ECO:0000313" key="3">
    <source>
        <dbReference type="Proteomes" id="UP001352852"/>
    </source>
</evidence>
<accession>A0ABU7DXV0</accession>
<name>A0ABU7DXV0_9TELE</name>
<comment type="caution">
    <text evidence="2">The sequence shown here is derived from an EMBL/GenBank/DDBJ whole genome shotgun (WGS) entry which is preliminary data.</text>
</comment>
<feature type="region of interest" description="Disordered" evidence="1">
    <location>
        <begin position="52"/>
        <end position="72"/>
    </location>
</feature>
<evidence type="ECO:0000313" key="2">
    <source>
        <dbReference type="EMBL" id="MED6279656.1"/>
    </source>
</evidence>
<gene>
    <name evidence="2" type="ORF">CHARACLAT_003070</name>
</gene>
<evidence type="ECO:0000256" key="1">
    <source>
        <dbReference type="SAM" id="MobiDB-lite"/>
    </source>
</evidence>
<dbReference type="Proteomes" id="UP001352852">
    <property type="component" value="Unassembled WGS sequence"/>
</dbReference>
<sequence>MTEMLLLVNRQEERELGGENSVELLRAVERRGRMMEKHDELNIRRMECLREGEANRESEETRTEEDAFKWDV</sequence>
<keyword evidence="3" id="KW-1185">Reference proteome</keyword>
<reference evidence="2 3" key="1">
    <citation type="submission" date="2021-06" db="EMBL/GenBank/DDBJ databases">
        <authorList>
            <person name="Palmer J.M."/>
        </authorList>
    </citation>
    <scope>NUCLEOTIDE SEQUENCE [LARGE SCALE GENOMIC DNA]</scope>
    <source>
        <strain evidence="2 3">CL_MEX2019</strain>
        <tissue evidence="2">Muscle</tissue>
    </source>
</reference>
<organism evidence="2 3">
    <name type="scientific">Characodon lateralis</name>
    <dbReference type="NCBI Taxonomy" id="208331"/>
    <lineage>
        <taxon>Eukaryota</taxon>
        <taxon>Metazoa</taxon>
        <taxon>Chordata</taxon>
        <taxon>Craniata</taxon>
        <taxon>Vertebrata</taxon>
        <taxon>Euteleostomi</taxon>
        <taxon>Actinopterygii</taxon>
        <taxon>Neopterygii</taxon>
        <taxon>Teleostei</taxon>
        <taxon>Neoteleostei</taxon>
        <taxon>Acanthomorphata</taxon>
        <taxon>Ovalentaria</taxon>
        <taxon>Atherinomorphae</taxon>
        <taxon>Cyprinodontiformes</taxon>
        <taxon>Goodeidae</taxon>
        <taxon>Characodon</taxon>
    </lineage>
</organism>